<gene>
    <name evidence="1" type="ORF">M419DRAFT_7213</name>
</gene>
<reference evidence="2" key="1">
    <citation type="journal article" date="2013" name="Ind. Biotechnol.">
        <title>Comparative genomics analysis of Trichoderma reesei strains.</title>
        <authorList>
            <person name="Koike H."/>
            <person name="Aerts A."/>
            <person name="LaButti K."/>
            <person name="Grigoriev I.V."/>
            <person name="Baker S.E."/>
        </authorList>
    </citation>
    <scope>NUCLEOTIDE SEQUENCE [LARGE SCALE GENOMIC DNA]</scope>
    <source>
        <strain evidence="2">ATCC 56765 / BCRC 32924 / NRRL 11460 / Rut C-30</strain>
    </source>
</reference>
<dbReference type="HOGENOM" id="CLU_010194_9_1_1"/>
<dbReference type="GO" id="GO:0016616">
    <property type="term" value="F:oxidoreductase activity, acting on the CH-OH group of donors, NAD or NADP as acceptor"/>
    <property type="evidence" value="ECO:0007669"/>
    <property type="project" value="TreeGrafter"/>
</dbReference>
<name>A0A024SFH4_HYPJR</name>
<dbReference type="Proteomes" id="UP000024376">
    <property type="component" value="Unassembled WGS sequence"/>
</dbReference>
<proteinExistence type="predicted"/>
<dbReference type="EMBL" id="KI911143">
    <property type="protein sequence ID" value="ETS03266.1"/>
    <property type="molecule type" value="Genomic_DNA"/>
</dbReference>
<evidence type="ECO:0000313" key="2">
    <source>
        <dbReference type="Proteomes" id="UP000024376"/>
    </source>
</evidence>
<dbReference type="SUPFAM" id="SSF51735">
    <property type="entry name" value="NAD(P)-binding Rossmann-fold domains"/>
    <property type="match status" value="1"/>
</dbReference>
<protein>
    <submittedName>
        <fullName evidence="1">Aflatoxin biosynthesis ketoreductase nor-1</fullName>
    </submittedName>
</protein>
<dbReference type="CDD" id="cd05325">
    <property type="entry name" value="carb_red_sniffer_like_SDR_c"/>
    <property type="match status" value="1"/>
</dbReference>
<dbReference type="AlphaFoldDB" id="A0A024SFH4"/>
<evidence type="ECO:0000313" key="1">
    <source>
        <dbReference type="EMBL" id="ETS03266.1"/>
    </source>
</evidence>
<dbReference type="OrthoDB" id="9876299at2759"/>
<accession>A0A024SFH4</accession>
<dbReference type="PANTHER" id="PTHR45458">
    <property type="entry name" value="SHORT-CHAIN DEHYDROGENASE/REDUCTASE SDR"/>
    <property type="match status" value="1"/>
</dbReference>
<dbReference type="InterPro" id="IPR002347">
    <property type="entry name" value="SDR_fam"/>
</dbReference>
<dbReference type="InterPro" id="IPR052184">
    <property type="entry name" value="SDR_enzymes"/>
</dbReference>
<sequence length="246" mass="26525">MAQYTVLITGASRGIGASLAAKYLYRPSTTVIATVRNLTAEHEQRLHSLPRGQGSELILLALDMKKASSAADSVARLEAEHGVHSLDLVIANAGICDSWGPVADMSEVELLSHIEVNTLGFLRLYKAVVSLLDVADEPKLVYMSTDVASISQLSSESITTEYGISKIAGNFLMRMISIEHSNWTVFAISPGFVQTDMGNRGAKAHGLEKAPVTVEECTYRLIKTIDSASKEVTGRFLSAEGGEIPW</sequence>
<dbReference type="Pfam" id="PF00106">
    <property type="entry name" value="adh_short"/>
    <property type="match status" value="1"/>
</dbReference>
<dbReference type="InterPro" id="IPR036291">
    <property type="entry name" value="NAD(P)-bd_dom_sf"/>
</dbReference>
<organism evidence="1 2">
    <name type="scientific">Hypocrea jecorina (strain ATCC 56765 / BCRC 32924 / NRRL 11460 / Rut C-30)</name>
    <name type="common">Trichoderma reesei</name>
    <dbReference type="NCBI Taxonomy" id="1344414"/>
    <lineage>
        <taxon>Eukaryota</taxon>
        <taxon>Fungi</taxon>
        <taxon>Dikarya</taxon>
        <taxon>Ascomycota</taxon>
        <taxon>Pezizomycotina</taxon>
        <taxon>Sordariomycetes</taxon>
        <taxon>Hypocreomycetidae</taxon>
        <taxon>Hypocreales</taxon>
        <taxon>Hypocreaceae</taxon>
        <taxon>Trichoderma</taxon>
    </lineage>
</organism>
<dbReference type="Gene3D" id="3.40.50.720">
    <property type="entry name" value="NAD(P)-binding Rossmann-like Domain"/>
    <property type="match status" value="1"/>
</dbReference>
<dbReference type="PRINTS" id="PR00081">
    <property type="entry name" value="GDHRDH"/>
</dbReference>
<dbReference type="PANTHER" id="PTHR45458:SF1">
    <property type="entry name" value="SHORT CHAIN DEHYDROGENASE"/>
    <property type="match status" value="1"/>
</dbReference>
<dbReference type="KEGG" id="trr:M419DRAFT_7213"/>